<keyword evidence="1" id="KW-0812">Transmembrane</keyword>
<feature type="transmembrane region" description="Helical" evidence="1">
    <location>
        <begin position="12"/>
        <end position="33"/>
    </location>
</feature>
<sequence>MIPFSLQLTIKLMLPLLELVPFAFTVALFVHWVKVKSSEFKDKKLPDSMWSILVDSSCPPDFTYENGYFAWAVLNAPDLYLSMWVSSFLSFVALFWSWPTARLIMQLSVFCFVLRSCCLYQDFLYGRSLQTFFTTCVLQCMGNLSKSARFNKYELAYILNLCGGISSTLRKWQQIYYWLEE</sequence>
<evidence type="ECO:0000256" key="1">
    <source>
        <dbReference type="SAM" id="Phobius"/>
    </source>
</evidence>
<feature type="transmembrane region" description="Helical" evidence="1">
    <location>
        <begin position="79"/>
        <end position="98"/>
    </location>
</feature>
<keyword evidence="3" id="KW-1185">Reference proteome</keyword>
<organism evidence="2 3">
    <name type="scientific">Sphagnum jensenii</name>
    <dbReference type="NCBI Taxonomy" id="128206"/>
    <lineage>
        <taxon>Eukaryota</taxon>
        <taxon>Viridiplantae</taxon>
        <taxon>Streptophyta</taxon>
        <taxon>Embryophyta</taxon>
        <taxon>Bryophyta</taxon>
        <taxon>Sphagnophytina</taxon>
        <taxon>Sphagnopsida</taxon>
        <taxon>Sphagnales</taxon>
        <taxon>Sphagnaceae</taxon>
        <taxon>Sphagnum</taxon>
    </lineage>
</organism>
<dbReference type="Proteomes" id="UP001497444">
    <property type="component" value="Chromosome 16"/>
</dbReference>
<evidence type="ECO:0000313" key="2">
    <source>
        <dbReference type="EMBL" id="CAK9264159.1"/>
    </source>
</evidence>
<proteinExistence type="predicted"/>
<protein>
    <submittedName>
        <fullName evidence="2">Uncharacterized protein</fullName>
    </submittedName>
</protein>
<keyword evidence="1" id="KW-1133">Transmembrane helix</keyword>
<gene>
    <name evidence="2" type="ORF">CSSPJE1EN1_LOCUS9637</name>
</gene>
<evidence type="ECO:0000313" key="3">
    <source>
        <dbReference type="Proteomes" id="UP001497444"/>
    </source>
</evidence>
<dbReference type="EMBL" id="OZ020111">
    <property type="protein sequence ID" value="CAK9264159.1"/>
    <property type="molecule type" value="Genomic_DNA"/>
</dbReference>
<name>A0ABP0WBF2_9BRYO</name>
<keyword evidence="1" id="KW-0472">Membrane</keyword>
<accession>A0ABP0WBF2</accession>
<reference evidence="2" key="1">
    <citation type="submission" date="2024-02" db="EMBL/GenBank/DDBJ databases">
        <authorList>
            <consortium name="ELIXIR-Norway"/>
            <consortium name="Elixir Norway"/>
        </authorList>
    </citation>
    <scope>NUCLEOTIDE SEQUENCE</scope>
</reference>